<keyword evidence="2" id="KW-1185">Reference proteome</keyword>
<comment type="caution">
    <text evidence="1">The sequence shown here is derived from an EMBL/GenBank/DDBJ whole genome shotgun (WGS) entry which is preliminary data.</text>
</comment>
<proteinExistence type="predicted"/>
<gene>
    <name evidence="1" type="ORF">BB561_006856</name>
</gene>
<dbReference type="AlphaFoldDB" id="A0A2T9Y105"/>
<dbReference type="Proteomes" id="UP000245383">
    <property type="component" value="Unassembled WGS sequence"/>
</dbReference>
<evidence type="ECO:0000313" key="1">
    <source>
        <dbReference type="EMBL" id="PVU85964.1"/>
    </source>
</evidence>
<sequence>MAIEKPIVKGVIYTATATKQKRVSEIINQDYSNSIPEIREQQYQPTNHVTNAPSIILANSLPKNIERILNQPLLVTVREYMDARPNLAPIIIKSFQQIIKTKKSPRLDFSASEEKPLDQDTTLTYILAKISRQPVPVFIYNKAIH</sequence>
<dbReference type="EMBL" id="MBFR01000759">
    <property type="protein sequence ID" value="PVU85964.1"/>
    <property type="molecule type" value="Genomic_DNA"/>
</dbReference>
<protein>
    <submittedName>
        <fullName evidence="1">Uncharacterized protein</fullName>
    </submittedName>
</protein>
<reference evidence="1 2" key="1">
    <citation type="journal article" date="2018" name="MBio">
        <title>Comparative Genomics Reveals the Core Gene Toolbox for the Fungus-Insect Symbiosis.</title>
        <authorList>
            <person name="Wang Y."/>
            <person name="Stata M."/>
            <person name="Wang W."/>
            <person name="Stajich J.E."/>
            <person name="White M.M."/>
            <person name="Moncalvo J.M."/>
        </authorList>
    </citation>
    <scope>NUCLEOTIDE SEQUENCE [LARGE SCALE GENOMIC DNA]</scope>
    <source>
        <strain evidence="1 2">SWE-8-4</strain>
    </source>
</reference>
<accession>A0A2T9Y105</accession>
<organism evidence="1 2">
    <name type="scientific">Smittium simulii</name>
    <dbReference type="NCBI Taxonomy" id="133385"/>
    <lineage>
        <taxon>Eukaryota</taxon>
        <taxon>Fungi</taxon>
        <taxon>Fungi incertae sedis</taxon>
        <taxon>Zoopagomycota</taxon>
        <taxon>Kickxellomycotina</taxon>
        <taxon>Harpellomycetes</taxon>
        <taxon>Harpellales</taxon>
        <taxon>Legeriomycetaceae</taxon>
        <taxon>Smittium</taxon>
    </lineage>
</organism>
<name>A0A2T9Y105_9FUNG</name>
<evidence type="ECO:0000313" key="2">
    <source>
        <dbReference type="Proteomes" id="UP000245383"/>
    </source>
</evidence>